<accession>A0A1G6JKS9</accession>
<evidence type="ECO:0000313" key="3">
    <source>
        <dbReference type="Proteomes" id="UP000199455"/>
    </source>
</evidence>
<sequence length="152" mass="16966">MKLLCVFLLFCHTVAIAQKNVDNRFLTTSVRPNTESLSMPAVTKTISAKIIYDVVEDNEKGIKIWPKLQIDNLGNSKIILTTSFYLPSGTPKYSTSLTIIANPATDPYFFIPYTKLNLAANKVHKLKFDITAYANGKALKSSVFYNSIINLL</sequence>
<keyword evidence="1" id="KW-0732">Signal</keyword>
<keyword evidence="3" id="KW-1185">Reference proteome</keyword>
<gene>
    <name evidence="2" type="ORF">SAMN04488024_101485</name>
</gene>
<dbReference type="AlphaFoldDB" id="A0A1G6JKS9"/>
<reference evidence="3" key="1">
    <citation type="submission" date="2016-10" db="EMBL/GenBank/DDBJ databases">
        <authorList>
            <person name="Varghese N."/>
            <person name="Submissions S."/>
        </authorList>
    </citation>
    <scope>NUCLEOTIDE SEQUENCE [LARGE SCALE GENOMIC DNA]</scope>
    <source>
        <strain evidence="3">DSM 18609</strain>
    </source>
</reference>
<organism evidence="2 3">
    <name type="scientific">Pedobacter soli</name>
    <dbReference type="NCBI Taxonomy" id="390242"/>
    <lineage>
        <taxon>Bacteria</taxon>
        <taxon>Pseudomonadati</taxon>
        <taxon>Bacteroidota</taxon>
        <taxon>Sphingobacteriia</taxon>
        <taxon>Sphingobacteriales</taxon>
        <taxon>Sphingobacteriaceae</taxon>
        <taxon>Pedobacter</taxon>
    </lineage>
</organism>
<feature type="signal peptide" evidence="1">
    <location>
        <begin position="1"/>
        <end position="17"/>
    </location>
</feature>
<protein>
    <submittedName>
        <fullName evidence="2">Uncharacterized protein</fullName>
    </submittedName>
</protein>
<dbReference type="EMBL" id="FMZH01000001">
    <property type="protein sequence ID" value="SDC19324.1"/>
    <property type="molecule type" value="Genomic_DNA"/>
</dbReference>
<proteinExistence type="predicted"/>
<name>A0A1G6JKS9_9SPHI</name>
<evidence type="ECO:0000256" key="1">
    <source>
        <dbReference type="SAM" id="SignalP"/>
    </source>
</evidence>
<dbReference type="RefSeq" id="WP_143009514.1">
    <property type="nucleotide sequence ID" value="NZ_FMZH01000001.1"/>
</dbReference>
<dbReference type="Proteomes" id="UP000199455">
    <property type="component" value="Unassembled WGS sequence"/>
</dbReference>
<feature type="chain" id="PRO_5011631743" evidence="1">
    <location>
        <begin position="18"/>
        <end position="152"/>
    </location>
</feature>
<dbReference type="STRING" id="390242.SAMN04488024_101485"/>
<evidence type="ECO:0000313" key="2">
    <source>
        <dbReference type="EMBL" id="SDC19324.1"/>
    </source>
</evidence>